<name>A0A645B3K2_9ZZZZ</name>
<proteinExistence type="predicted"/>
<dbReference type="EMBL" id="VSSQ01017572">
    <property type="protein sequence ID" value="MPM60005.1"/>
    <property type="molecule type" value="Genomic_DNA"/>
</dbReference>
<sequence length="111" mass="12304">MPDRAFTSVLGRPIPPRERQKGEPHTLNVTLSEVRHTLLGRLLTSIGRKVALAATETGEVDDGIIDQVLYTSPLRLMSSESDITPRQIEGIVLLLNHKILRGLRALTEKKS</sequence>
<feature type="compositionally biased region" description="Basic and acidic residues" evidence="1">
    <location>
        <begin position="15"/>
        <end position="24"/>
    </location>
</feature>
<evidence type="ECO:0000313" key="2">
    <source>
        <dbReference type="EMBL" id="MPM60005.1"/>
    </source>
</evidence>
<accession>A0A645B3K2</accession>
<organism evidence="2">
    <name type="scientific">bioreactor metagenome</name>
    <dbReference type="NCBI Taxonomy" id="1076179"/>
    <lineage>
        <taxon>unclassified sequences</taxon>
        <taxon>metagenomes</taxon>
        <taxon>ecological metagenomes</taxon>
    </lineage>
</organism>
<gene>
    <name evidence="2" type="ORF">SDC9_106852</name>
</gene>
<feature type="region of interest" description="Disordered" evidence="1">
    <location>
        <begin position="1"/>
        <end position="25"/>
    </location>
</feature>
<protein>
    <submittedName>
        <fullName evidence="2">Uncharacterized protein</fullName>
    </submittedName>
</protein>
<comment type="caution">
    <text evidence="2">The sequence shown here is derived from an EMBL/GenBank/DDBJ whole genome shotgun (WGS) entry which is preliminary data.</text>
</comment>
<evidence type="ECO:0000256" key="1">
    <source>
        <dbReference type="SAM" id="MobiDB-lite"/>
    </source>
</evidence>
<reference evidence="2" key="1">
    <citation type="submission" date="2019-08" db="EMBL/GenBank/DDBJ databases">
        <authorList>
            <person name="Kucharzyk K."/>
            <person name="Murdoch R.W."/>
            <person name="Higgins S."/>
            <person name="Loffler F."/>
        </authorList>
    </citation>
    <scope>NUCLEOTIDE SEQUENCE</scope>
</reference>
<dbReference type="AlphaFoldDB" id="A0A645B3K2"/>